<dbReference type="KEGG" id="rub:GBA63_02975"/>
<dbReference type="SUPFAM" id="SSF50494">
    <property type="entry name" value="Trypsin-like serine proteases"/>
    <property type="match status" value="1"/>
</dbReference>
<dbReference type="InterPro" id="IPR033116">
    <property type="entry name" value="TRYPSIN_SER"/>
</dbReference>
<comment type="subcellular location">
    <subcellularLocation>
        <location evidence="1">Secreted</location>
    </subcellularLocation>
</comment>
<keyword evidence="6" id="KW-0720">Serine protease</keyword>
<keyword evidence="9" id="KW-1185">Reference proteome</keyword>
<dbReference type="InterPro" id="IPR050127">
    <property type="entry name" value="Serine_Proteases_S1"/>
</dbReference>
<evidence type="ECO:0000256" key="5">
    <source>
        <dbReference type="ARBA" id="ARBA00023157"/>
    </source>
</evidence>
<dbReference type="PRINTS" id="PR00722">
    <property type="entry name" value="CHYMOTRYPSIN"/>
</dbReference>
<dbReference type="CDD" id="cd00190">
    <property type="entry name" value="Tryp_SPc"/>
    <property type="match status" value="1"/>
</dbReference>
<dbReference type="SMART" id="SM00020">
    <property type="entry name" value="Tryp_SPc"/>
    <property type="match status" value="1"/>
</dbReference>
<organism evidence="8 9">
    <name type="scientific">Rubrobacter tropicus</name>
    <dbReference type="NCBI Taxonomy" id="2653851"/>
    <lineage>
        <taxon>Bacteria</taxon>
        <taxon>Bacillati</taxon>
        <taxon>Actinomycetota</taxon>
        <taxon>Rubrobacteria</taxon>
        <taxon>Rubrobacterales</taxon>
        <taxon>Rubrobacteraceae</taxon>
        <taxon>Rubrobacter</taxon>
    </lineage>
</organism>
<dbReference type="AlphaFoldDB" id="A0A6G8Q5F8"/>
<evidence type="ECO:0000256" key="1">
    <source>
        <dbReference type="ARBA" id="ARBA00004613"/>
    </source>
</evidence>
<accession>A0A6G8Q5F8</accession>
<dbReference type="PROSITE" id="PS00135">
    <property type="entry name" value="TRYPSIN_SER"/>
    <property type="match status" value="1"/>
</dbReference>
<keyword evidence="5" id="KW-1015">Disulfide bond</keyword>
<keyword evidence="3 6" id="KW-0645">Protease</keyword>
<dbReference type="InterPro" id="IPR001314">
    <property type="entry name" value="Peptidase_S1A"/>
</dbReference>
<sequence>MAGLGPGFFGARFGAHAYRWRVDEEVGLKVGGGSDTGNALRYHTRYLLAVVFAALLSLGIAVPVFAAEETTGGGDSTTNGSRIVGGTAVPDGKYKFIAALRDVTRGSSVYQQQFCGATLIDRDSVLTAAHCVQGTTRTPLRVTVGITALNKKQGQTRRVATIFRHPKYFPRRNEANDVAVLKLSSPVRNVAPVKIPSVSFNTFEQPGRTATIAGWGNTERQGPFFQQPDNFPYRMREAKVPLVRDGVGKRVYGDNYVTPRMVAAGKENKDTCQGDSGGPMFVPTSTGRYQIGITSFGAGCGTEGFPGVYTETNAEVIRNFIATAMRR</sequence>
<evidence type="ECO:0000256" key="2">
    <source>
        <dbReference type="ARBA" id="ARBA00022525"/>
    </source>
</evidence>
<evidence type="ECO:0000256" key="3">
    <source>
        <dbReference type="ARBA" id="ARBA00022670"/>
    </source>
</evidence>
<keyword evidence="4 6" id="KW-0378">Hydrolase</keyword>
<dbReference type="EMBL" id="CP045119">
    <property type="protein sequence ID" value="QIN81712.1"/>
    <property type="molecule type" value="Genomic_DNA"/>
</dbReference>
<feature type="domain" description="Peptidase S1" evidence="7">
    <location>
        <begin position="83"/>
        <end position="326"/>
    </location>
</feature>
<dbReference type="Proteomes" id="UP000501452">
    <property type="component" value="Chromosome"/>
</dbReference>
<dbReference type="InterPro" id="IPR009003">
    <property type="entry name" value="Peptidase_S1_PA"/>
</dbReference>
<evidence type="ECO:0000256" key="6">
    <source>
        <dbReference type="RuleBase" id="RU363034"/>
    </source>
</evidence>
<dbReference type="PANTHER" id="PTHR24264:SF65">
    <property type="entry name" value="SRCR DOMAIN-CONTAINING PROTEIN"/>
    <property type="match status" value="1"/>
</dbReference>
<dbReference type="InterPro" id="IPR001254">
    <property type="entry name" value="Trypsin_dom"/>
</dbReference>
<dbReference type="GO" id="GO:0004252">
    <property type="term" value="F:serine-type endopeptidase activity"/>
    <property type="evidence" value="ECO:0007669"/>
    <property type="project" value="InterPro"/>
</dbReference>
<evidence type="ECO:0000313" key="8">
    <source>
        <dbReference type="EMBL" id="QIN81712.1"/>
    </source>
</evidence>
<keyword evidence="2" id="KW-0964">Secreted</keyword>
<name>A0A6G8Q5F8_9ACTN</name>
<dbReference type="PROSITE" id="PS50240">
    <property type="entry name" value="TRYPSIN_DOM"/>
    <property type="match status" value="1"/>
</dbReference>
<dbReference type="Gene3D" id="2.40.10.10">
    <property type="entry name" value="Trypsin-like serine proteases"/>
    <property type="match status" value="1"/>
</dbReference>
<dbReference type="InterPro" id="IPR043504">
    <property type="entry name" value="Peptidase_S1_PA_chymotrypsin"/>
</dbReference>
<reference evidence="8 9" key="1">
    <citation type="submission" date="2019-10" db="EMBL/GenBank/DDBJ databases">
        <title>Rubrobacter sp nov SCSIO 52090 isolated from a deep-sea sediment in the South China Sea.</title>
        <authorList>
            <person name="Chen R.W."/>
        </authorList>
    </citation>
    <scope>NUCLEOTIDE SEQUENCE [LARGE SCALE GENOMIC DNA]</scope>
    <source>
        <strain evidence="8 9">SCSIO 52909</strain>
    </source>
</reference>
<evidence type="ECO:0000313" key="9">
    <source>
        <dbReference type="Proteomes" id="UP000501452"/>
    </source>
</evidence>
<dbReference type="InterPro" id="IPR018114">
    <property type="entry name" value="TRYPSIN_HIS"/>
</dbReference>
<dbReference type="PROSITE" id="PS00134">
    <property type="entry name" value="TRYPSIN_HIS"/>
    <property type="match status" value="1"/>
</dbReference>
<evidence type="ECO:0000256" key="4">
    <source>
        <dbReference type="ARBA" id="ARBA00022801"/>
    </source>
</evidence>
<dbReference type="PANTHER" id="PTHR24264">
    <property type="entry name" value="TRYPSIN-RELATED"/>
    <property type="match status" value="1"/>
</dbReference>
<dbReference type="FunFam" id="2.40.10.10:FF:000068">
    <property type="entry name" value="transmembrane protease serine 2"/>
    <property type="match status" value="1"/>
</dbReference>
<dbReference type="GO" id="GO:0005615">
    <property type="term" value="C:extracellular space"/>
    <property type="evidence" value="ECO:0007669"/>
    <property type="project" value="TreeGrafter"/>
</dbReference>
<dbReference type="Pfam" id="PF00089">
    <property type="entry name" value="Trypsin"/>
    <property type="match status" value="1"/>
</dbReference>
<protein>
    <submittedName>
        <fullName evidence="8">Trypsin-like serine protease</fullName>
    </submittedName>
</protein>
<proteinExistence type="predicted"/>
<gene>
    <name evidence="8" type="ORF">GBA63_02975</name>
</gene>
<dbReference type="GO" id="GO:0006508">
    <property type="term" value="P:proteolysis"/>
    <property type="evidence" value="ECO:0007669"/>
    <property type="project" value="UniProtKB-KW"/>
</dbReference>
<evidence type="ECO:0000259" key="7">
    <source>
        <dbReference type="PROSITE" id="PS50240"/>
    </source>
</evidence>